<comment type="caution">
    <text evidence="4">The sequence shown here is derived from an EMBL/GenBank/DDBJ whole genome shotgun (WGS) entry which is preliminary data.</text>
</comment>
<dbReference type="Pfam" id="PF00932">
    <property type="entry name" value="LTD"/>
    <property type="match status" value="1"/>
</dbReference>
<feature type="domain" description="LTD" evidence="3">
    <location>
        <begin position="726"/>
        <end position="886"/>
    </location>
</feature>
<dbReference type="SUPFAM" id="SSF49265">
    <property type="entry name" value="Fibronectin type III"/>
    <property type="match status" value="2"/>
</dbReference>
<dbReference type="InterPro" id="IPR013783">
    <property type="entry name" value="Ig-like_fold"/>
</dbReference>
<evidence type="ECO:0000259" key="2">
    <source>
        <dbReference type="PROSITE" id="PS50853"/>
    </source>
</evidence>
<evidence type="ECO:0000256" key="1">
    <source>
        <dbReference type="ARBA" id="ARBA00022729"/>
    </source>
</evidence>
<keyword evidence="5" id="KW-1185">Reference proteome</keyword>
<sequence length="1477" mass="154885">MVNSTQSFFTNGKKSFQNFFVICSLLFMTLLGYGQTNPTPQAIPYSQNFGTATFTTMPTGTQSWNGVSGATVSTLALAESSAPNGNAAIAAQTAATTTGGSFGLMNSSNGRFYVQTSSNTTNGANQLVLAINTEGYSDIDVNYNVEIISAQPRTVGIVLQYRLGTSGLWTTVSGTGNPYSQAGGTTGIKASPSLTLPSNANDQPVVQIRWATWRGTQAGNSSGIAIDNIVVEGTAIPSGPTVTTTSNSGLEGTVDAYLTGTINANGTTTDASFEYGTTVAYEATATATPSPVTGTTTTDIDAYVSSLTLNTLYHYRAVGTVGGVPTNGANLTFYTLAATPGVLAISNPQFTTLAIAIDATTANGNPSATEYAIQETGGQYVQANGSLGAIAVWQTATAWATTTVTGLTASTTYTFQVKARNGANVETSFGTTNSGTTLSPVTADYNVVQFPNTTQNITEGTSFTVFIRAYEDGITNLAGSSPRLKGWVGYSSTNDNPANAGWTWIPATFNVQVGNDDEYQADIPGSLSPGTYYYAARFEIDDSTVYTYGGAGGNWNNNNVTLNVNADVVDFANIQFPTTATLTEGEIVTVFAQVFEPGITPGAGAGAGITAEIGYSSTNTTPDGTWTWLPTTYNTDLGNNDEYQADLGAGLTPGTYYYASRFIKTGSSTYVYGGTAGIWNNDSGVLTVEALGTPVAIAASAIGVTSFTANWDAVDGATGYAIDVYEQTTAFATDLFISEYVEGSSNNKYIEIFNGTGVTVDLSDYELRAYNNGVIIPTNTNVLSGTLANGATVVYSNSAATIYLGATTNASAVGFNGDDAIALYKISTTSFVDVFGRIGDDPGTQWTGAGGYSTLDKTLVRKSNVIGGVTLSPTGTGVSAFTTLTTEWDLYNIDTVTNLGSHTFNGGSSTTYVLEDVNVGNVTSYEVTGLNSETTYFYVVRAVLGAITSANSNEIEVATLSGTCTWNGTAWSNGAGPTFEIDAILEGAYDTSVEGGFIAKSLTVSTGGSLTIGADTSVTVVNALTNELTAAAVVINSDGSLIQQGTTNTNSGNVTVFRNSQDLMRLDYTMWSSPVAAQNLADFSPFTTSNRFYTYTTDTDIYTPIANTNGFSVGQGYLIRTPNNHPTTPTSWLGQFIGLPNSGDLTVGLFTAGQGFNLVGNPYPSPISISTLLSENNGVIGGNLYFWRKTNGATGSAYVTYSGGTFSDGPHEFNNIQPGQGFIVQALSGAGLSFANTQRQSGNGDFYRNGNITQSEDNSRIWLNVTANNAVIGQMAIGYNASASNDLDVFDAAYINDNAVALNSFVANTELAVQHRAEFAATDVVPLSFKTTTAGSYAIAINAVDGLFTNVEQSIFLKDNLLAIEHDLRSSSYNFTAEVGSFTNRFEIIYQSTLGVTTPELANQTIVFAKDNQLHVQSSSSIITGIQVFDVQGRLVLDVKDIHSTSYAASLEQLSNGVLFVKVVADHGMSITKKIIK</sequence>
<reference evidence="4 5" key="1">
    <citation type="submission" date="2018-06" db="EMBL/GenBank/DDBJ databases">
        <title>Genomic Encyclopedia of Type Strains, Phase III (KMG-III): the genomes of soil and plant-associated and newly described type strains.</title>
        <authorList>
            <person name="Whitman W."/>
        </authorList>
    </citation>
    <scope>NUCLEOTIDE SEQUENCE [LARGE SCALE GENOMIC DNA]</scope>
    <source>
        <strain evidence="4 5">CGMCC 1.12504</strain>
    </source>
</reference>
<dbReference type="InterPro" id="IPR036116">
    <property type="entry name" value="FN3_sf"/>
</dbReference>
<dbReference type="SMART" id="SM00060">
    <property type="entry name" value="FN3"/>
    <property type="match status" value="2"/>
</dbReference>
<evidence type="ECO:0000259" key="3">
    <source>
        <dbReference type="PROSITE" id="PS51841"/>
    </source>
</evidence>
<dbReference type="InterPro" id="IPR026444">
    <property type="entry name" value="Secre_tail"/>
</dbReference>
<protein>
    <submittedName>
        <fullName evidence="4">Putative secreted protein (Por secretion system target)</fullName>
    </submittedName>
</protein>
<gene>
    <name evidence="4" type="ORF">B0I10_1125</name>
</gene>
<evidence type="ECO:0000313" key="4">
    <source>
        <dbReference type="EMBL" id="RAR46992.1"/>
    </source>
</evidence>
<name>A0A328WKW3_9FLAO</name>
<proteinExistence type="predicted"/>
<accession>A0A328WKW3</accession>
<dbReference type="PROSITE" id="PS51841">
    <property type="entry name" value="LTD"/>
    <property type="match status" value="1"/>
</dbReference>
<keyword evidence="1" id="KW-0732">Signal</keyword>
<dbReference type="InterPro" id="IPR001322">
    <property type="entry name" value="Lamin_tail_dom"/>
</dbReference>
<feature type="domain" description="Fibronectin type-III" evidence="2">
    <location>
        <begin position="869"/>
        <end position="962"/>
    </location>
</feature>
<organism evidence="4 5">
    <name type="scientific">Flavobacterium lacus</name>
    <dbReference type="NCBI Taxonomy" id="1353778"/>
    <lineage>
        <taxon>Bacteria</taxon>
        <taxon>Pseudomonadati</taxon>
        <taxon>Bacteroidota</taxon>
        <taxon>Flavobacteriia</taxon>
        <taxon>Flavobacteriales</taxon>
        <taxon>Flavobacteriaceae</taxon>
        <taxon>Flavobacterium</taxon>
    </lineage>
</organism>
<dbReference type="Gene3D" id="2.60.40.10">
    <property type="entry name" value="Immunoglobulins"/>
    <property type="match status" value="2"/>
</dbReference>
<dbReference type="NCBIfam" id="NF033708">
    <property type="entry name" value="T9SS_Cterm_ChiA"/>
    <property type="match status" value="1"/>
</dbReference>
<dbReference type="EMBL" id="QLSV01000012">
    <property type="protein sequence ID" value="RAR46992.1"/>
    <property type="molecule type" value="Genomic_DNA"/>
</dbReference>
<dbReference type="CDD" id="cd00063">
    <property type="entry name" value="FN3"/>
    <property type="match status" value="1"/>
</dbReference>
<dbReference type="InterPro" id="IPR003961">
    <property type="entry name" value="FN3_dom"/>
</dbReference>
<evidence type="ECO:0000313" key="5">
    <source>
        <dbReference type="Proteomes" id="UP000249518"/>
    </source>
</evidence>
<dbReference type="PROSITE" id="PS50853">
    <property type="entry name" value="FN3"/>
    <property type="match status" value="2"/>
</dbReference>
<feature type="domain" description="Fibronectin type-III" evidence="2">
    <location>
        <begin position="339"/>
        <end position="440"/>
    </location>
</feature>
<dbReference type="NCBIfam" id="TIGR04183">
    <property type="entry name" value="Por_Secre_tail"/>
    <property type="match status" value="1"/>
</dbReference>
<dbReference type="Proteomes" id="UP000249518">
    <property type="component" value="Unassembled WGS sequence"/>
</dbReference>
<dbReference type="RefSeq" id="WP_181456947.1">
    <property type="nucleotide sequence ID" value="NZ_QLSV01000012.1"/>
</dbReference>